<feature type="domain" description="Acyl-CoA dehydrogenase/oxidase N-terminal" evidence="9">
    <location>
        <begin position="5"/>
        <end position="116"/>
    </location>
</feature>
<sequence length="392" mass="41928">MQWNEDQKALRAAAAALGAVIGDGHLERDADASFSRDGWKRLCEAGLPGLPFEPEYGGLGQSLSTTMYVLEGLGHSCRDAGLNFSASTHLVSAGVPVQRFGSAELKRRFLPGIVDGSTIGAHAITEADGGSDVMGMRTTAVPDGEDAFVLNGSKAFVSNGPIADLIVVYARTGRPGNPAGLTAFLVERDTPGLTVGRPIAKMGLRSSPLCELFLDDVRVPRSQVIGSVGAGFLVLDHVMKWEILCSFVINVGEMQHRLEQCVSYARTRRQFGRHIGSYQSVSNLIVGMRIDVETSRKWLYDTAEKIVGRENAAVDVAISKLVVSEANVRSALTAIQIYGGHGYMAEVGLEKELRNAVAGTLYSGTTQIQQQRIAALMGLGRPAPARTEQGLE</sequence>
<dbReference type="PROSITE" id="PS00072">
    <property type="entry name" value="ACYL_COA_DH_1"/>
    <property type="match status" value="1"/>
</dbReference>
<dbReference type="InterPro" id="IPR009075">
    <property type="entry name" value="AcylCo_DH/oxidase_C"/>
</dbReference>
<feature type="domain" description="Acyl-CoA oxidase/dehydrogenase middle" evidence="8">
    <location>
        <begin position="121"/>
        <end position="217"/>
    </location>
</feature>
<evidence type="ECO:0000256" key="5">
    <source>
        <dbReference type="ARBA" id="ARBA00023002"/>
    </source>
</evidence>
<accession>A0A919G0G0</accession>
<gene>
    <name evidence="10" type="ORF">GCM10018781_45840</name>
</gene>
<dbReference type="InterPro" id="IPR006089">
    <property type="entry name" value="Acyl-CoA_DH_CS"/>
</dbReference>
<evidence type="ECO:0000256" key="4">
    <source>
        <dbReference type="ARBA" id="ARBA00022827"/>
    </source>
</evidence>
<dbReference type="PROSITE" id="PS00073">
    <property type="entry name" value="ACYL_COA_DH_2"/>
    <property type="match status" value="1"/>
</dbReference>
<proteinExistence type="inferred from homology"/>
<evidence type="ECO:0000259" key="8">
    <source>
        <dbReference type="Pfam" id="PF02770"/>
    </source>
</evidence>
<evidence type="ECO:0000259" key="9">
    <source>
        <dbReference type="Pfam" id="PF02771"/>
    </source>
</evidence>
<dbReference type="SUPFAM" id="SSF56645">
    <property type="entry name" value="Acyl-CoA dehydrogenase NM domain-like"/>
    <property type="match status" value="1"/>
</dbReference>
<dbReference type="GeneID" id="95354967"/>
<dbReference type="InterPro" id="IPR009100">
    <property type="entry name" value="AcylCoA_DH/oxidase_NM_dom_sf"/>
</dbReference>
<keyword evidence="5 6" id="KW-0560">Oxidoreductase</keyword>
<evidence type="ECO:0000313" key="11">
    <source>
        <dbReference type="Proteomes" id="UP000617734"/>
    </source>
</evidence>
<dbReference type="Proteomes" id="UP000617734">
    <property type="component" value="Unassembled WGS sequence"/>
</dbReference>
<dbReference type="GO" id="GO:0050660">
    <property type="term" value="F:flavin adenine dinucleotide binding"/>
    <property type="evidence" value="ECO:0007669"/>
    <property type="project" value="InterPro"/>
</dbReference>
<dbReference type="SUPFAM" id="SSF47203">
    <property type="entry name" value="Acyl-CoA dehydrogenase C-terminal domain-like"/>
    <property type="match status" value="1"/>
</dbReference>
<keyword evidence="3 6" id="KW-0285">Flavoprotein</keyword>
<reference evidence="10" key="1">
    <citation type="journal article" date="2014" name="Int. J. Syst. Evol. Microbiol.">
        <title>Complete genome sequence of Corynebacterium casei LMG S-19264T (=DSM 44701T), isolated from a smear-ripened cheese.</title>
        <authorList>
            <consortium name="US DOE Joint Genome Institute (JGI-PGF)"/>
            <person name="Walter F."/>
            <person name="Albersmeier A."/>
            <person name="Kalinowski J."/>
            <person name="Ruckert C."/>
        </authorList>
    </citation>
    <scope>NUCLEOTIDE SEQUENCE</scope>
    <source>
        <strain evidence="10">JCM 4646</strain>
    </source>
</reference>
<reference evidence="10" key="2">
    <citation type="submission" date="2020-09" db="EMBL/GenBank/DDBJ databases">
        <authorList>
            <person name="Sun Q."/>
            <person name="Ohkuma M."/>
        </authorList>
    </citation>
    <scope>NUCLEOTIDE SEQUENCE</scope>
    <source>
        <strain evidence="10">JCM 4646</strain>
    </source>
</reference>
<evidence type="ECO:0000256" key="1">
    <source>
        <dbReference type="ARBA" id="ARBA00001974"/>
    </source>
</evidence>
<dbReference type="Pfam" id="PF02770">
    <property type="entry name" value="Acyl-CoA_dh_M"/>
    <property type="match status" value="1"/>
</dbReference>
<dbReference type="InterPro" id="IPR046373">
    <property type="entry name" value="Acyl-CoA_Oxase/DH_mid-dom_sf"/>
</dbReference>
<dbReference type="InterPro" id="IPR006091">
    <property type="entry name" value="Acyl-CoA_Oxase/DH_mid-dom"/>
</dbReference>
<dbReference type="Gene3D" id="1.20.140.10">
    <property type="entry name" value="Butyryl-CoA Dehydrogenase, subunit A, domain 3"/>
    <property type="match status" value="1"/>
</dbReference>
<dbReference type="FunFam" id="2.40.110.10:FF:000002">
    <property type="entry name" value="Acyl-CoA dehydrogenase fadE12"/>
    <property type="match status" value="1"/>
</dbReference>
<dbReference type="EMBL" id="BNBO01000027">
    <property type="protein sequence ID" value="GHH75887.1"/>
    <property type="molecule type" value="Genomic_DNA"/>
</dbReference>
<evidence type="ECO:0000313" key="10">
    <source>
        <dbReference type="EMBL" id="GHH75887.1"/>
    </source>
</evidence>
<keyword evidence="4 6" id="KW-0274">FAD</keyword>
<protein>
    <submittedName>
        <fullName evidence="10">Acyl-CoA dehydrogenase</fullName>
    </submittedName>
</protein>
<dbReference type="InterPro" id="IPR037069">
    <property type="entry name" value="AcylCoA_DH/ox_N_sf"/>
</dbReference>
<dbReference type="Pfam" id="PF00441">
    <property type="entry name" value="Acyl-CoA_dh_1"/>
    <property type="match status" value="1"/>
</dbReference>
<name>A0A919G0G0_9ACTN</name>
<evidence type="ECO:0000256" key="6">
    <source>
        <dbReference type="RuleBase" id="RU362125"/>
    </source>
</evidence>
<comment type="similarity">
    <text evidence="2 6">Belongs to the acyl-CoA dehydrogenase family.</text>
</comment>
<evidence type="ECO:0000256" key="3">
    <source>
        <dbReference type="ARBA" id="ARBA00022630"/>
    </source>
</evidence>
<dbReference type="PANTHER" id="PTHR43884:SF12">
    <property type="entry name" value="ISOVALERYL-COA DEHYDROGENASE, MITOCHONDRIAL-RELATED"/>
    <property type="match status" value="1"/>
</dbReference>
<dbReference type="RefSeq" id="WP_190212768.1">
    <property type="nucleotide sequence ID" value="NZ_BNBO01000027.1"/>
</dbReference>
<feature type="domain" description="Acyl-CoA dehydrogenase/oxidase C-terminal" evidence="7">
    <location>
        <begin position="229"/>
        <end position="375"/>
    </location>
</feature>
<dbReference type="PANTHER" id="PTHR43884">
    <property type="entry name" value="ACYL-COA DEHYDROGENASE"/>
    <property type="match status" value="1"/>
</dbReference>
<dbReference type="Gene3D" id="2.40.110.10">
    <property type="entry name" value="Butyryl-CoA Dehydrogenase, subunit A, domain 2"/>
    <property type="match status" value="1"/>
</dbReference>
<dbReference type="AlphaFoldDB" id="A0A919G0G0"/>
<comment type="caution">
    <text evidence="10">The sequence shown here is derived from an EMBL/GenBank/DDBJ whole genome shotgun (WGS) entry which is preliminary data.</text>
</comment>
<dbReference type="Pfam" id="PF02771">
    <property type="entry name" value="Acyl-CoA_dh_N"/>
    <property type="match status" value="1"/>
</dbReference>
<dbReference type="InterPro" id="IPR036250">
    <property type="entry name" value="AcylCo_DH-like_C"/>
</dbReference>
<dbReference type="InterPro" id="IPR013786">
    <property type="entry name" value="AcylCoA_DH/ox_N"/>
</dbReference>
<evidence type="ECO:0000259" key="7">
    <source>
        <dbReference type="Pfam" id="PF00441"/>
    </source>
</evidence>
<organism evidence="10 11">
    <name type="scientific">Kitasatospora indigofera</name>
    <dbReference type="NCBI Taxonomy" id="67307"/>
    <lineage>
        <taxon>Bacteria</taxon>
        <taxon>Bacillati</taxon>
        <taxon>Actinomycetota</taxon>
        <taxon>Actinomycetes</taxon>
        <taxon>Kitasatosporales</taxon>
        <taxon>Streptomycetaceae</taxon>
        <taxon>Kitasatospora</taxon>
    </lineage>
</organism>
<dbReference type="GO" id="GO:0003995">
    <property type="term" value="F:acyl-CoA dehydrogenase activity"/>
    <property type="evidence" value="ECO:0007669"/>
    <property type="project" value="InterPro"/>
</dbReference>
<dbReference type="Gene3D" id="1.10.540.10">
    <property type="entry name" value="Acyl-CoA dehydrogenase/oxidase, N-terminal domain"/>
    <property type="match status" value="1"/>
</dbReference>
<keyword evidence="11" id="KW-1185">Reference proteome</keyword>
<evidence type="ECO:0000256" key="2">
    <source>
        <dbReference type="ARBA" id="ARBA00009347"/>
    </source>
</evidence>
<comment type="cofactor">
    <cofactor evidence="1 6">
        <name>FAD</name>
        <dbReference type="ChEBI" id="CHEBI:57692"/>
    </cofactor>
</comment>